<gene>
    <name evidence="3" type="ORF">SAMN05421676_102386</name>
</gene>
<accession>A0A1I0BAY0</accession>
<dbReference type="Gene3D" id="3.40.250.10">
    <property type="entry name" value="Rhodanese-like domain"/>
    <property type="match status" value="1"/>
</dbReference>
<organism evidence="3 4">
    <name type="scientific">Salinibacillus kushneri</name>
    <dbReference type="NCBI Taxonomy" id="237682"/>
    <lineage>
        <taxon>Bacteria</taxon>
        <taxon>Bacillati</taxon>
        <taxon>Bacillota</taxon>
        <taxon>Bacilli</taxon>
        <taxon>Bacillales</taxon>
        <taxon>Bacillaceae</taxon>
        <taxon>Salinibacillus</taxon>
    </lineage>
</organism>
<dbReference type="EMBL" id="FOHJ01000002">
    <property type="protein sequence ID" value="SET03295.1"/>
    <property type="molecule type" value="Genomic_DNA"/>
</dbReference>
<dbReference type="InterPro" id="IPR001763">
    <property type="entry name" value="Rhodanese-like_dom"/>
</dbReference>
<dbReference type="GO" id="GO:0002098">
    <property type="term" value="P:tRNA wobble uridine modification"/>
    <property type="evidence" value="ECO:0007669"/>
    <property type="project" value="InterPro"/>
</dbReference>
<dbReference type="RefSeq" id="WP_093132301.1">
    <property type="nucleotide sequence ID" value="NZ_FOHJ01000002.1"/>
</dbReference>
<proteinExistence type="predicted"/>
<dbReference type="InterPro" id="IPR027417">
    <property type="entry name" value="P-loop_NTPase"/>
</dbReference>
<evidence type="ECO:0000259" key="2">
    <source>
        <dbReference type="PROSITE" id="PS50206"/>
    </source>
</evidence>
<dbReference type="Proteomes" id="UP000199095">
    <property type="component" value="Unassembled WGS sequence"/>
</dbReference>
<sequence length="347" mass="40186">MFQEMTLEELQSKAKQGKLTIIDVRSPSEYEDSKIPNSVNIPVFDDEERKEVGTIYKQVSPKAARERGIEIFSAKLPQFINEVKELDGEKVVYCWRGGMRSKAAATVVDLAGTPVFRLNGGFRTYRNWVVNTLENFDMKPHAFVLNGYTGTGKTEILQKLKSEGYPVLDLEGMANHRGSIFGQIGRKPHNQKKFDSLLVHELLRYQDDEYVLMEGESKRIGKAVLPSFLMDKKDEGVQIYIELPKEERVRIILDEYQPWNYPEECIEAFHMIKKRIHTPVAKEIEQALHDENFEIAIELLLDYYYDPRYQHSITQYAEDQIIPIKAKNTEDATQQIKQLLTKKNVLH</sequence>
<dbReference type="NCBIfam" id="NF008752">
    <property type="entry name" value="PRK11784.1-4"/>
    <property type="match status" value="1"/>
</dbReference>
<dbReference type="InterPro" id="IPR036873">
    <property type="entry name" value="Rhodanese-like_dom_sf"/>
</dbReference>
<dbReference type="PANTHER" id="PTHR30401">
    <property type="entry name" value="TRNA 2-SELENOURIDINE SYNTHASE"/>
    <property type="match status" value="1"/>
</dbReference>
<dbReference type="OrthoDB" id="9808735at2"/>
<dbReference type="Pfam" id="PF26341">
    <property type="entry name" value="AAA_SelU"/>
    <property type="match status" value="1"/>
</dbReference>
<name>A0A1I0BAY0_9BACI</name>
<dbReference type="NCBIfam" id="NF008750">
    <property type="entry name" value="PRK11784.1-2"/>
    <property type="match status" value="1"/>
</dbReference>
<keyword evidence="1" id="KW-0711">Selenium</keyword>
<dbReference type="PANTHER" id="PTHR30401:SF0">
    <property type="entry name" value="TRNA 2-SELENOURIDINE SYNTHASE"/>
    <property type="match status" value="1"/>
</dbReference>
<dbReference type="InterPro" id="IPR017582">
    <property type="entry name" value="SelU"/>
</dbReference>
<dbReference type="PROSITE" id="PS50206">
    <property type="entry name" value="RHODANESE_3"/>
    <property type="match status" value="1"/>
</dbReference>
<dbReference type="STRING" id="237682.SAMN05421676_102386"/>
<dbReference type="InterPro" id="IPR058840">
    <property type="entry name" value="AAA_SelU"/>
</dbReference>
<evidence type="ECO:0000256" key="1">
    <source>
        <dbReference type="ARBA" id="ARBA00023266"/>
    </source>
</evidence>
<keyword evidence="4" id="KW-1185">Reference proteome</keyword>
<evidence type="ECO:0000313" key="4">
    <source>
        <dbReference type="Proteomes" id="UP000199095"/>
    </source>
</evidence>
<dbReference type="SUPFAM" id="SSF52821">
    <property type="entry name" value="Rhodanese/Cell cycle control phosphatase"/>
    <property type="match status" value="1"/>
</dbReference>
<protein>
    <submittedName>
        <fullName evidence="3">tRNA 2-selenouridine synthase</fullName>
    </submittedName>
</protein>
<dbReference type="GO" id="GO:0043828">
    <property type="term" value="F:tRNA 2-selenouridine synthase activity"/>
    <property type="evidence" value="ECO:0007669"/>
    <property type="project" value="InterPro"/>
</dbReference>
<feature type="domain" description="Rhodanese" evidence="2">
    <location>
        <begin position="15"/>
        <end position="131"/>
    </location>
</feature>
<dbReference type="Gene3D" id="3.40.50.300">
    <property type="entry name" value="P-loop containing nucleotide triphosphate hydrolases"/>
    <property type="match status" value="1"/>
</dbReference>
<dbReference type="Pfam" id="PF00581">
    <property type="entry name" value="Rhodanese"/>
    <property type="match status" value="1"/>
</dbReference>
<dbReference type="NCBIfam" id="TIGR03167">
    <property type="entry name" value="tRNA_sel_U_synt"/>
    <property type="match status" value="1"/>
</dbReference>
<dbReference type="SUPFAM" id="SSF52540">
    <property type="entry name" value="P-loop containing nucleoside triphosphate hydrolases"/>
    <property type="match status" value="1"/>
</dbReference>
<dbReference type="AlphaFoldDB" id="A0A1I0BAY0"/>
<reference evidence="4" key="1">
    <citation type="submission" date="2016-10" db="EMBL/GenBank/DDBJ databases">
        <authorList>
            <person name="Varghese N."/>
            <person name="Submissions S."/>
        </authorList>
    </citation>
    <scope>NUCLEOTIDE SEQUENCE [LARGE SCALE GENOMIC DNA]</scope>
    <source>
        <strain evidence="4">CGMCC 1.3566</strain>
    </source>
</reference>
<evidence type="ECO:0000313" key="3">
    <source>
        <dbReference type="EMBL" id="SET03295.1"/>
    </source>
</evidence>
<dbReference type="SMART" id="SM00450">
    <property type="entry name" value="RHOD"/>
    <property type="match status" value="1"/>
</dbReference>